<evidence type="ECO:0000256" key="9">
    <source>
        <dbReference type="SAM" id="Phobius"/>
    </source>
</evidence>
<dbReference type="PANTHER" id="PTHR10015">
    <property type="entry name" value="HEAT SHOCK TRANSCRIPTION FACTOR"/>
    <property type="match status" value="1"/>
</dbReference>
<dbReference type="InterPro" id="IPR000232">
    <property type="entry name" value="HSF_DNA-bd"/>
</dbReference>
<comment type="subcellular location">
    <subcellularLocation>
        <location evidence="1">Nucleus</location>
    </subcellularLocation>
</comment>
<dbReference type="GO" id="GO:0043565">
    <property type="term" value="F:sequence-specific DNA binding"/>
    <property type="evidence" value="ECO:0007669"/>
    <property type="project" value="InterPro"/>
</dbReference>
<dbReference type="SMART" id="SM00415">
    <property type="entry name" value="HSF"/>
    <property type="match status" value="1"/>
</dbReference>
<gene>
    <name evidence="11" type="ORF">P879_08083</name>
</gene>
<keyword evidence="3" id="KW-0805">Transcription regulation</keyword>
<dbReference type="AlphaFoldDB" id="A0A8T0CZC2"/>
<dbReference type="OrthoDB" id="60033at2759"/>
<evidence type="ECO:0000256" key="6">
    <source>
        <dbReference type="ARBA" id="ARBA00023242"/>
    </source>
</evidence>
<accession>A0A8T0CZC2</accession>
<feature type="coiled-coil region" evidence="8">
    <location>
        <begin position="188"/>
        <end position="215"/>
    </location>
</feature>
<keyword evidence="9" id="KW-1133">Transmembrane helix</keyword>
<dbReference type="SUPFAM" id="SSF46785">
    <property type="entry name" value="Winged helix' DNA-binding domain"/>
    <property type="match status" value="1"/>
</dbReference>
<dbReference type="Proteomes" id="UP000699462">
    <property type="component" value="Unassembled WGS sequence"/>
</dbReference>
<keyword evidence="9" id="KW-0812">Transmembrane</keyword>
<name>A0A8T0CZC2_9TREM</name>
<keyword evidence="9" id="KW-0472">Membrane</keyword>
<dbReference type="GO" id="GO:0005634">
    <property type="term" value="C:nucleus"/>
    <property type="evidence" value="ECO:0007669"/>
    <property type="project" value="UniProtKB-SubCell"/>
</dbReference>
<evidence type="ECO:0000256" key="4">
    <source>
        <dbReference type="ARBA" id="ARBA00023125"/>
    </source>
</evidence>
<evidence type="ECO:0000256" key="7">
    <source>
        <dbReference type="RuleBase" id="RU004020"/>
    </source>
</evidence>
<sequence>MAIDLQEVDFGPPAVPAFLTKLRLLVDDEDTNDLIYWDPSGASFHICDGNRLAKEILPLFFKHNNLSSFIRQLNMYGFRKVNRVDPSIVLKADTEDMEFRHPFFVRHRQHLMSKIQRKPPNSYSSNFFNGRLFNNIGVSPFVNSTQSPLNQTANPSLGQRPVTSGDFMRLSGVVRTLRVNQEAMAQQMSLIQSENQLLYSELHELQERLEQQSQLIQTLFSFLSAFAKDRRAQNFRFPLKRKALPFASSNVLPTNSRSGLKLNLPQGYRLDDATAVFQPLNISPSDDLDDTPYKLAKMDRPTAQSNQLIALTDAAGSPFLSSTDCLTASPDRLEYPATSLTQKNPTKGDNQLRGVGKRVFATLQALPSDHSAPPTPPGINSPSECRSPVTMPHVIVCSQAQMEKLYSRKDVKVCYAFFLYHVYEPRSLSKPQAIIIATSILFQQHLLLTTLSLLGVGLCVYAVA</sequence>
<protein>
    <recommendedName>
        <fullName evidence="10">HSF-type DNA-binding domain-containing protein</fullName>
    </recommendedName>
</protein>
<proteinExistence type="inferred from homology"/>
<evidence type="ECO:0000256" key="5">
    <source>
        <dbReference type="ARBA" id="ARBA00023163"/>
    </source>
</evidence>
<dbReference type="EMBL" id="JTDF01022220">
    <property type="protein sequence ID" value="KAF8560812.1"/>
    <property type="molecule type" value="Genomic_DNA"/>
</dbReference>
<evidence type="ECO:0000256" key="3">
    <source>
        <dbReference type="ARBA" id="ARBA00023015"/>
    </source>
</evidence>
<dbReference type="PRINTS" id="PR00056">
    <property type="entry name" value="HSFDOMAIN"/>
</dbReference>
<evidence type="ECO:0000256" key="1">
    <source>
        <dbReference type="ARBA" id="ARBA00004123"/>
    </source>
</evidence>
<keyword evidence="12" id="KW-1185">Reference proteome</keyword>
<comment type="similarity">
    <text evidence="2 7">Belongs to the HSF family.</text>
</comment>
<dbReference type="Gene3D" id="1.10.10.10">
    <property type="entry name" value="Winged helix-like DNA-binding domain superfamily/Winged helix DNA-binding domain"/>
    <property type="match status" value="1"/>
</dbReference>
<keyword evidence="6" id="KW-0539">Nucleus</keyword>
<feature type="domain" description="HSF-type DNA-binding" evidence="10">
    <location>
        <begin position="57"/>
        <end position="81"/>
    </location>
</feature>
<feature type="transmembrane region" description="Helical" evidence="9">
    <location>
        <begin position="445"/>
        <end position="463"/>
    </location>
</feature>
<dbReference type="Pfam" id="PF00447">
    <property type="entry name" value="HSF_DNA-bind"/>
    <property type="match status" value="1"/>
</dbReference>
<dbReference type="PANTHER" id="PTHR10015:SF427">
    <property type="entry name" value="HEAT SHOCK FACTOR PROTEIN"/>
    <property type="match status" value="1"/>
</dbReference>
<evidence type="ECO:0000259" key="10">
    <source>
        <dbReference type="PROSITE" id="PS00434"/>
    </source>
</evidence>
<keyword evidence="4" id="KW-0238">DNA-binding</keyword>
<evidence type="ECO:0000313" key="12">
    <source>
        <dbReference type="Proteomes" id="UP000699462"/>
    </source>
</evidence>
<comment type="caution">
    <text evidence="11">The sequence shown here is derived from an EMBL/GenBank/DDBJ whole genome shotgun (WGS) entry which is preliminary data.</text>
</comment>
<evidence type="ECO:0000256" key="2">
    <source>
        <dbReference type="ARBA" id="ARBA00006403"/>
    </source>
</evidence>
<keyword evidence="5" id="KW-0804">Transcription</keyword>
<dbReference type="GO" id="GO:0003700">
    <property type="term" value="F:DNA-binding transcription factor activity"/>
    <property type="evidence" value="ECO:0007669"/>
    <property type="project" value="InterPro"/>
</dbReference>
<keyword evidence="8" id="KW-0175">Coiled coil</keyword>
<organism evidence="11 12">
    <name type="scientific">Paragonimus westermani</name>
    <dbReference type="NCBI Taxonomy" id="34504"/>
    <lineage>
        <taxon>Eukaryota</taxon>
        <taxon>Metazoa</taxon>
        <taxon>Spiralia</taxon>
        <taxon>Lophotrochozoa</taxon>
        <taxon>Platyhelminthes</taxon>
        <taxon>Trematoda</taxon>
        <taxon>Digenea</taxon>
        <taxon>Plagiorchiida</taxon>
        <taxon>Troglotremata</taxon>
        <taxon>Troglotrematidae</taxon>
        <taxon>Paragonimus</taxon>
    </lineage>
</organism>
<dbReference type="PROSITE" id="PS00434">
    <property type="entry name" value="HSF_DOMAIN"/>
    <property type="match status" value="1"/>
</dbReference>
<dbReference type="InterPro" id="IPR036388">
    <property type="entry name" value="WH-like_DNA-bd_sf"/>
</dbReference>
<evidence type="ECO:0000313" key="11">
    <source>
        <dbReference type="EMBL" id="KAF8560812.1"/>
    </source>
</evidence>
<dbReference type="InterPro" id="IPR036390">
    <property type="entry name" value="WH_DNA-bd_sf"/>
</dbReference>
<dbReference type="FunFam" id="1.10.10.10:FF:000027">
    <property type="entry name" value="Heat shock transcription factor 1"/>
    <property type="match status" value="1"/>
</dbReference>
<reference evidence="11 12" key="1">
    <citation type="submission" date="2019-07" db="EMBL/GenBank/DDBJ databases">
        <title>Annotation for the trematode Paragonimus westermani.</title>
        <authorList>
            <person name="Choi Y.-J."/>
        </authorList>
    </citation>
    <scope>NUCLEOTIDE SEQUENCE [LARGE SCALE GENOMIC DNA]</scope>
    <source>
        <strain evidence="11">180907_Pwestermani</strain>
    </source>
</reference>
<evidence type="ECO:0000256" key="8">
    <source>
        <dbReference type="SAM" id="Coils"/>
    </source>
</evidence>